<dbReference type="RefSeq" id="WP_274149615.1">
    <property type="nucleotide sequence ID" value="NZ_CP117811.1"/>
</dbReference>
<gene>
    <name evidence="1" type="ORF">PQO03_08800</name>
</gene>
<organism evidence="1 2">
    <name type="scientific">Lentisphaera profundi</name>
    <dbReference type="NCBI Taxonomy" id="1658616"/>
    <lineage>
        <taxon>Bacteria</taxon>
        <taxon>Pseudomonadati</taxon>
        <taxon>Lentisphaerota</taxon>
        <taxon>Lentisphaeria</taxon>
        <taxon>Lentisphaerales</taxon>
        <taxon>Lentisphaeraceae</taxon>
        <taxon>Lentisphaera</taxon>
    </lineage>
</organism>
<proteinExistence type="predicted"/>
<keyword evidence="2" id="KW-1185">Reference proteome</keyword>
<evidence type="ECO:0000313" key="2">
    <source>
        <dbReference type="Proteomes" id="UP001214250"/>
    </source>
</evidence>
<reference evidence="1 2" key="1">
    <citation type="submission" date="2023-02" db="EMBL/GenBank/DDBJ databases">
        <title>Genome sequence of Lentisphaera profundi SAORIC-696.</title>
        <authorList>
            <person name="Kim e."/>
            <person name="Cho J.-C."/>
            <person name="Choi A."/>
            <person name="Kang I."/>
        </authorList>
    </citation>
    <scope>NUCLEOTIDE SEQUENCE [LARGE SCALE GENOMIC DNA]</scope>
    <source>
        <strain evidence="1 2">SAORIC-696</strain>
    </source>
</reference>
<protein>
    <recommendedName>
        <fullName evidence="3">GTPase</fullName>
    </recommendedName>
</protein>
<evidence type="ECO:0000313" key="1">
    <source>
        <dbReference type="EMBL" id="WDE95812.1"/>
    </source>
</evidence>
<evidence type="ECO:0008006" key="3">
    <source>
        <dbReference type="Google" id="ProtNLM"/>
    </source>
</evidence>
<dbReference type="Proteomes" id="UP001214250">
    <property type="component" value="Chromosome 1"/>
</dbReference>
<dbReference type="EMBL" id="CP117811">
    <property type="protein sequence ID" value="WDE95812.1"/>
    <property type="molecule type" value="Genomic_DNA"/>
</dbReference>
<sequence length="123" mass="14530">MSTSDQKINLIFVYNADSGKLNTMFDIAHKIFRPDTYECSLCLLTHEIFTENKLLASLKNNTKFNIEFLHKDEFQNRYNMEFTYPVILEKRDHIKILLDHKQISAINNIKDLIDILEQKYSAV</sequence>
<name>A0ABY7VQ19_9BACT</name>
<accession>A0ABY7VQ19</accession>